<gene>
    <name evidence="2" type="ORF">E3N88_30762</name>
</gene>
<dbReference type="EMBL" id="SZYD01000015">
    <property type="protein sequence ID" value="KAD3641538.1"/>
    <property type="molecule type" value="Genomic_DNA"/>
</dbReference>
<keyword evidence="3" id="KW-1185">Reference proteome</keyword>
<evidence type="ECO:0000313" key="2">
    <source>
        <dbReference type="EMBL" id="KAD3641538.1"/>
    </source>
</evidence>
<proteinExistence type="predicted"/>
<accession>A0A5N6MN47</accession>
<sequence>MAHSSSKNTTDQHAKIGKETFDAIGSKQLVFHYHQYQIHQAKANHVVQQQVYNTARMTERVITSDEAARMYGGSITNPSSRPSMLGDERFPSPERENGDASGNSSGCGSDVWLDVENWDQI</sequence>
<name>A0A5N6MN47_9ASTR</name>
<dbReference type="Proteomes" id="UP000326396">
    <property type="component" value="Linkage Group LG5"/>
</dbReference>
<dbReference type="OrthoDB" id="1660139at2759"/>
<evidence type="ECO:0000313" key="3">
    <source>
        <dbReference type="Proteomes" id="UP000326396"/>
    </source>
</evidence>
<protein>
    <submittedName>
        <fullName evidence="2">Uncharacterized protein</fullName>
    </submittedName>
</protein>
<organism evidence="2 3">
    <name type="scientific">Mikania micrantha</name>
    <name type="common">bitter vine</name>
    <dbReference type="NCBI Taxonomy" id="192012"/>
    <lineage>
        <taxon>Eukaryota</taxon>
        <taxon>Viridiplantae</taxon>
        <taxon>Streptophyta</taxon>
        <taxon>Embryophyta</taxon>
        <taxon>Tracheophyta</taxon>
        <taxon>Spermatophyta</taxon>
        <taxon>Magnoliopsida</taxon>
        <taxon>eudicotyledons</taxon>
        <taxon>Gunneridae</taxon>
        <taxon>Pentapetalae</taxon>
        <taxon>asterids</taxon>
        <taxon>campanulids</taxon>
        <taxon>Asterales</taxon>
        <taxon>Asteraceae</taxon>
        <taxon>Asteroideae</taxon>
        <taxon>Heliantheae alliance</taxon>
        <taxon>Eupatorieae</taxon>
        <taxon>Mikania</taxon>
    </lineage>
</organism>
<feature type="region of interest" description="Disordered" evidence="1">
    <location>
        <begin position="69"/>
        <end position="121"/>
    </location>
</feature>
<feature type="compositionally biased region" description="Basic and acidic residues" evidence="1">
    <location>
        <begin position="86"/>
        <end position="98"/>
    </location>
</feature>
<comment type="caution">
    <text evidence="2">The sequence shown here is derived from an EMBL/GenBank/DDBJ whole genome shotgun (WGS) entry which is preliminary data.</text>
</comment>
<evidence type="ECO:0000256" key="1">
    <source>
        <dbReference type="SAM" id="MobiDB-lite"/>
    </source>
</evidence>
<dbReference type="AlphaFoldDB" id="A0A5N6MN47"/>
<reference evidence="2 3" key="1">
    <citation type="submission" date="2019-05" db="EMBL/GenBank/DDBJ databases">
        <title>Mikania micrantha, genome provides insights into the molecular mechanism of rapid growth.</title>
        <authorList>
            <person name="Liu B."/>
        </authorList>
    </citation>
    <scope>NUCLEOTIDE SEQUENCE [LARGE SCALE GENOMIC DNA]</scope>
    <source>
        <strain evidence="2">NLD-2019</strain>
        <tissue evidence="2">Leaf</tissue>
    </source>
</reference>